<keyword evidence="5" id="KW-1185">Reference proteome</keyword>
<dbReference type="Proteomes" id="UP001597511">
    <property type="component" value="Unassembled WGS sequence"/>
</dbReference>
<dbReference type="PANTHER" id="PTHR30273">
    <property type="entry name" value="PERIPLASMIC SIGNAL SENSOR AND SIGMA FACTOR ACTIVATOR FECR-RELATED"/>
    <property type="match status" value="1"/>
</dbReference>
<evidence type="ECO:0000259" key="3">
    <source>
        <dbReference type="Pfam" id="PF16344"/>
    </source>
</evidence>
<dbReference type="Pfam" id="PF16344">
    <property type="entry name" value="FecR_C"/>
    <property type="match status" value="1"/>
</dbReference>
<keyword evidence="1" id="KW-1133">Transmembrane helix</keyword>
<dbReference type="InterPro" id="IPR006860">
    <property type="entry name" value="FecR"/>
</dbReference>
<protein>
    <submittedName>
        <fullName evidence="4">FecR domain-containing protein</fullName>
    </submittedName>
</protein>
<dbReference type="InterPro" id="IPR032508">
    <property type="entry name" value="FecR_C"/>
</dbReference>
<evidence type="ECO:0000313" key="4">
    <source>
        <dbReference type="EMBL" id="MFD2921426.1"/>
    </source>
</evidence>
<keyword evidence="1" id="KW-0812">Transmembrane</keyword>
<dbReference type="EMBL" id="JBHUOZ010000003">
    <property type="protein sequence ID" value="MFD2921426.1"/>
    <property type="molecule type" value="Genomic_DNA"/>
</dbReference>
<name>A0ABW6ABI8_9BACT</name>
<evidence type="ECO:0000259" key="2">
    <source>
        <dbReference type="Pfam" id="PF04773"/>
    </source>
</evidence>
<feature type="domain" description="FecR protein" evidence="2">
    <location>
        <begin position="196"/>
        <end position="282"/>
    </location>
</feature>
<dbReference type="RefSeq" id="WP_386101706.1">
    <property type="nucleotide sequence ID" value="NZ_JBHUOZ010000003.1"/>
</dbReference>
<dbReference type="PANTHER" id="PTHR30273:SF2">
    <property type="entry name" value="PROTEIN FECR"/>
    <property type="match status" value="1"/>
</dbReference>
<sequence>MEPYHYIAELIIKQLKGTLEKEEALFLQRWLEEDISHKKLYAELTDPEQLGPIVQASYASKERVEERIKKSITNNTLRPVKGLNRKYWLAAASLIMVVGLGGLLILRNSLRTKTHPDESSQIAGISTPLSGKPVLRMANGELVSLDTLQGSTLIPADNVQLLKGANGELIYQTSSGENIKALQHNTLFNPRGSAAFSITLSDGTKIWLNAGSSVSYPVIFPANERRVTIDGEAYFEVAHNAAKPFIVTKGNLDIKVLGTKFNVNAYANEAGINTALVEGSVKVSNSAHSVTLTPGLQAIAANRDGALTISKADLAKTLNWKSDFFRFDLFSFPEIIKQLERWYDIDITVEHVDTKDINISGDMNRNTSLSSVIKILEYSGLHCQLMPNRKLTISKK</sequence>
<dbReference type="InterPro" id="IPR012373">
    <property type="entry name" value="Ferrdict_sens_TM"/>
</dbReference>
<evidence type="ECO:0000256" key="1">
    <source>
        <dbReference type="SAM" id="Phobius"/>
    </source>
</evidence>
<reference evidence="5" key="1">
    <citation type="journal article" date="2019" name="Int. J. Syst. Evol. Microbiol.">
        <title>The Global Catalogue of Microorganisms (GCM) 10K type strain sequencing project: providing services to taxonomists for standard genome sequencing and annotation.</title>
        <authorList>
            <consortium name="The Broad Institute Genomics Platform"/>
            <consortium name="The Broad Institute Genome Sequencing Center for Infectious Disease"/>
            <person name="Wu L."/>
            <person name="Ma J."/>
        </authorList>
    </citation>
    <scope>NUCLEOTIDE SEQUENCE [LARGE SCALE GENOMIC DNA]</scope>
    <source>
        <strain evidence="5">KCTC 23299</strain>
    </source>
</reference>
<organism evidence="4 5">
    <name type="scientific">Terrimonas rubra</name>
    <dbReference type="NCBI Taxonomy" id="1035890"/>
    <lineage>
        <taxon>Bacteria</taxon>
        <taxon>Pseudomonadati</taxon>
        <taxon>Bacteroidota</taxon>
        <taxon>Chitinophagia</taxon>
        <taxon>Chitinophagales</taxon>
        <taxon>Chitinophagaceae</taxon>
        <taxon>Terrimonas</taxon>
    </lineage>
</organism>
<evidence type="ECO:0000313" key="5">
    <source>
        <dbReference type="Proteomes" id="UP001597511"/>
    </source>
</evidence>
<keyword evidence="1" id="KW-0472">Membrane</keyword>
<feature type="transmembrane region" description="Helical" evidence="1">
    <location>
        <begin position="87"/>
        <end position="106"/>
    </location>
</feature>
<feature type="domain" description="Protein FecR C-terminal" evidence="3">
    <location>
        <begin position="325"/>
        <end position="392"/>
    </location>
</feature>
<dbReference type="Pfam" id="PF04773">
    <property type="entry name" value="FecR"/>
    <property type="match status" value="1"/>
</dbReference>
<comment type="caution">
    <text evidence="4">The sequence shown here is derived from an EMBL/GenBank/DDBJ whole genome shotgun (WGS) entry which is preliminary data.</text>
</comment>
<gene>
    <name evidence="4" type="ORF">ACFS6H_16990</name>
</gene>
<dbReference type="Gene3D" id="3.55.50.30">
    <property type="match status" value="1"/>
</dbReference>
<accession>A0ABW6ABI8</accession>
<dbReference type="Gene3D" id="2.60.120.1440">
    <property type="match status" value="1"/>
</dbReference>
<proteinExistence type="predicted"/>